<evidence type="ECO:0000256" key="6">
    <source>
        <dbReference type="ARBA" id="ARBA00022679"/>
    </source>
</evidence>
<evidence type="ECO:0000256" key="2">
    <source>
        <dbReference type="ARBA" id="ARBA00004651"/>
    </source>
</evidence>
<dbReference type="SUPFAM" id="SSF47384">
    <property type="entry name" value="Homodimeric domain of signal transducing histidine kinase"/>
    <property type="match status" value="1"/>
</dbReference>
<feature type="domain" description="HAMP" evidence="17">
    <location>
        <begin position="182"/>
        <end position="235"/>
    </location>
</feature>
<evidence type="ECO:0000256" key="11">
    <source>
        <dbReference type="ARBA" id="ARBA00022989"/>
    </source>
</evidence>
<dbReference type="SUPFAM" id="SSF55874">
    <property type="entry name" value="ATPase domain of HSP90 chaperone/DNA topoisomerase II/histidine kinase"/>
    <property type="match status" value="1"/>
</dbReference>
<dbReference type="PROSITE" id="PS50109">
    <property type="entry name" value="HIS_KIN"/>
    <property type="match status" value="1"/>
</dbReference>
<dbReference type="Pfam" id="PF00672">
    <property type="entry name" value="HAMP"/>
    <property type="match status" value="1"/>
</dbReference>
<dbReference type="EC" id="2.7.13.3" evidence="3"/>
<keyword evidence="6 18" id="KW-0808">Transferase</keyword>
<dbReference type="CDD" id="cd00082">
    <property type="entry name" value="HisKA"/>
    <property type="match status" value="1"/>
</dbReference>
<evidence type="ECO:0000259" key="17">
    <source>
        <dbReference type="PROSITE" id="PS50885"/>
    </source>
</evidence>
<dbReference type="SMART" id="SM00387">
    <property type="entry name" value="HATPase_c"/>
    <property type="match status" value="1"/>
</dbReference>
<dbReference type="InterPro" id="IPR003594">
    <property type="entry name" value="HATPase_dom"/>
</dbReference>
<comment type="catalytic activity">
    <reaction evidence="1">
        <text>ATP + protein L-histidine = ADP + protein N-phospho-L-histidine.</text>
        <dbReference type="EC" id="2.7.13.3"/>
    </reaction>
</comment>
<evidence type="ECO:0000256" key="13">
    <source>
        <dbReference type="ARBA" id="ARBA00023136"/>
    </source>
</evidence>
<dbReference type="STRING" id="180332.GCA_000797495_05728"/>
<dbReference type="PANTHER" id="PTHR45528">
    <property type="entry name" value="SENSOR HISTIDINE KINASE CPXA"/>
    <property type="match status" value="1"/>
</dbReference>
<evidence type="ECO:0000256" key="10">
    <source>
        <dbReference type="ARBA" id="ARBA00022840"/>
    </source>
</evidence>
<feature type="transmembrane region" description="Helical" evidence="15">
    <location>
        <begin position="161"/>
        <end position="180"/>
    </location>
</feature>
<evidence type="ECO:0000256" key="14">
    <source>
        <dbReference type="SAM" id="Coils"/>
    </source>
</evidence>
<keyword evidence="13 15" id="KW-0472">Membrane</keyword>
<feature type="coiled-coil region" evidence="14">
    <location>
        <begin position="216"/>
        <end position="247"/>
    </location>
</feature>
<keyword evidence="11 15" id="KW-1133">Transmembrane helix</keyword>
<dbReference type="CDD" id="cd06225">
    <property type="entry name" value="HAMP"/>
    <property type="match status" value="1"/>
</dbReference>
<organism evidence="18 19">
    <name type="scientific">Robinsoniella peoriensis</name>
    <dbReference type="NCBI Taxonomy" id="180332"/>
    <lineage>
        <taxon>Bacteria</taxon>
        <taxon>Bacillati</taxon>
        <taxon>Bacillota</taxon>
        <taxon>Clostridia</taxon>
        <taxon>Lachnospirales</taxon>
        <taxon>Lachnospiraceae</taxon>
        <taxon>Robinsoniella</taxon>
    </lineage>
</organism>
<evidence type="ECO:0000256" key="4">
    <source>
        <dbReference type="ARBA" id="ARBA00022475"/>
    </source>
</evidence>
<keyword evidence="7 15" id="KW-0812">Transmembrane</keyword>
<dbReference type="Gene3D" id="1.10.287.130">
    <property type="match status" value="1"/>
</dbReference>
<dbReference type="PROSITE" id="PS50885">
    <property type="entry name" value="HAMP"/>
    <property type="match status" value="1"/>
</dbReference>
<keyword evidence="12" id="KW-0902">Two-component regulatory system</keyword>
<dbReference type="GO" id="GO:0000155">
    <property type="term" value="F:phosphorelay sensor kinase activity"/>
    <property type="evidence" value="ECO:0007669"/>
    <property type="project" value="InterPro"/>
</dbReference>
<accession>A0A4U8Q2Q8</accession>
<proteinExistence type="predicted"/>
<protein>
    <recommendedName>
        <fullName evidence="3">histidine kinase</fullName>
        <ecNumber evidence="3">2.7.13.3</ecNumber>
    </recommendedName>
</protein>
<dbReference type="SMART" id="SM00388">
    <property type="entry name" value="HisKA"/>
    <property type="match status" value="1"/>
</dbReference>
<dbReference type="AlphaFoldDB" id="A0A4U8Q2Q8"/>
<keyword evidence="4" id="KW-1003">Cell membrane</keyword>
<dbReference type="SUPFAM" id="SSF158472">
    <property type="entry name" value="HAMP domain-like"/>
    <property type="match status" value="1"/>
</dbReference>
<gene>
    <name evidence="18" type="primary">hssS</name>
    <name evidence="18" type="ORF">DSM106044_04185</name>
</gene>
<evidence type="ECO:0000256" key="9">
    <source>
        <dbReference type="ARBA" id="ARBA00022777"/>
    </source>
</evidence>
<evidence type="ECO:0000256" key="7">
    <source>
        <dbReference type="ARBA" id="ARBA00022692"/>
    </source>
</evidence>
<keyword evidence="19" id="KW-1185">Reference proteome</keyword>
<name>A0A4U8Q2Q8_9FIRM</name>
<evidence type="ECO:0000256" key="12">
    <source>
        <dbReference type="ARBA" id="ARBA00023012"/>
    </source>
</evidence>
<dbReference type="EMBL" id="QGQD01000078">
    <property type="protein sequence ID" value="TLC99039.1"/>
    <property type="molecule type" value="Genomic_DNA"/>
</dbReference>
<dbReference type="InterPro" id="IPR003661">
    <property type="entry name" value="HisK_dim/P_dom"/>
</dbReference>
<dbReference type="GO" id="GO:0005886">
    <property type="term" value="C:plasma membrane"/>
    <property type="evidence" value="ECO:0007669"/>
    <property type="project" value="UniProtKB-SubCell"/>
</dbReference>
<dbReference type="Pfam" id="PF02518">
    <property type="entry name" value="HATPase_c"/>
    <property type="match status" value="1"/>
</dbReference>
<dbReference type="SMART" id="SM00304">
    <property type="entry name" value="HAMP"/>
    <property type="match status" value="1"/>
</dbReference>
<dbReference type="InterPro" id="IPR036890">
    <property type="entry name" value="HATPase_C_sf"/>
</dbReference>
<dbReference type="Gene3D" id="3.30.565.10">
    <property type="entry name" value="Histidine kinase-like ATPase, C-terminal domain"/>
    <property type="match status" value="1"/>
</dbReference>
<dbReference type="InterPro" id="IPR005467">
    <property type="entry name" value="His_kinase_dom"/>
</dbReference>
<evidence type="ECO:0000256" key="1">
    <source>
        <dbReference type="ARBA" id="ARBA00000085"/>
    </source>
</evidence>
<reference evidence="18 19" key="1">
    <citation type="journal article" date="2019" name="Anaerobe">
        <title>Detection of Robinsoniella peoriensis in multiple bone samples of a trauma patient.</title>
        <authorList>
            <person name="Schrottner P."/>
            <person name="Hartwich K."/>
            <person name="Bunk B."/>
            <person name="Schober I."/>
            <person name="Helbig S."/>
            <person name="Rudolph W.W."/>
            <person name="Gunzer F."/>
        </authorList>
    </citation>
    <scope>NUCLEOTIDE SEQUENCE [LARGE SCALE GENOMIC DNA]</scope>
    <source>
        <strain evidence="18 19">DSM 106044</strain>
    </source>
</reference>
<evidence type="ECO:0000313" key="19">
    <source>
        <dbReference type="Proteomes" id="UP000306509"/>
    </source>
</evidence>
<feature type="domain" description="Histidine kinase" evidence="16">
    <location>
        <begin position="264"/>
        <end position="482"/>
    </location>
</feature>
<sequence length="507" mass="58119">MIKKIKGNMIIMQWAFLLIVVGGSSLVFSLFATDYYVGQKSKMMEEAFEEIKSVDLKKIDSDDKNLFKSYENENFSFVIANANYEPVYTTRKSGPKAQVYKNVNLHIEDFTEQPKIRRNMSKVMGLIRFPGIIKQDGNLYYVSIKEEIKSAYSSFKYTQTFLAVVIVISLLIGSIIMYILSNRIAKPIEEIGEVAKRVAKRDFTRKARTDTSFQEINSLAANINSMSEQIQEYVQSLEGDKDRLEIENVQQGKIDEVRKEFMANISHELKTPLTVISSQVEMLQCMGDEIDREYYYNSIVEEVSKMSDMIGNMLNLTVIEHHMDTMQMGKVNLSEMMQYLMFKYDALFRQSQIKCSFHIEPECTVMGNRVYLEQAVGNFMMNAFNHTLQGGLIEVSLTRKEGDVYIEVYNEGEPIPAEDIDKIWRSFYMKGDNDISPQEDRSMHAGLGLYIVRSIVGLHHGECGAVNVDNGVEFWMRLPGNLSGNEINEDVNRSKKVIGRDLDTQTK</sequence>
<dbReference type="InterPro" id="IPR003660">
    <property type="entry name" value="HAMP_dom"/>
</dbReference>
<dbReference type="Proteomes" id="UP000306509">
    <property type="component" value="Unassembled WGS sequence"/>
</dbReference>
<dbReference type="GO" id="GO:0005524">
    <property type="term" value="F:ATP binding"/>
    <property type="evidence" value="ECO:0007669"/>
    <property type="project" value="UniProtKB-KW"/>
</dbReference>
<evidence type="ECO:0000256" key="8">
    <source>
        <dbReference type="ARBA" id="ARBA00022741"/>
    </source>
</evidence>
<keyword evidence="5" id="KW-0597">Phosphoprotein</keyword>
<dbReference type="PANTHER" id="PTHR45528:SF1">
    <property type="entry name" value="SENSOR HISTIDINE KINASE CPXA"/>
    <property type="match status" value="1"/>
</dbReference>
<evidence type="ECO:0000256" key="3">
    <source>
        <dbReference type="ARBA" id="ARBA00012438"/>
    </source>
</evidence>
<dbReference type="FunFam" id="1.10.287.130:FF:000001">
    <property type="entry name" value="Two-component sensor histidine kinase"/>
    <property type="match status" value="1"/>
</dbReference>
<evidence type="ECO:0000256" key="5">
    <source>
        <dbReference type="ARBA" id="ARBA00022553"/>
    </source>
</evidence>
<comment type="caution">
    <text evidence="18">The sequence shown here is derived from an EMBL/GenBank/DDBJ whole genome shotgun (WGS) entry which is preliminary data.</text>
</comment>
<dbReference type="RefSeq" id="WP_047834935.1">
    <property type="nucleotide sequence ID" value="NZ_JBHTNY010000001.1"/>
</dbReference>
<evidence type="ECO:0000256" key="15">
    <source>
        <dbReference type="SAM" id="Phobius"/>
    </source>
</evidence>
<keyword evidence="14" id="KW-0175">Coiled coil</keyword>
<keyword evidence="8" id="KW-0547">Nucleotide-binding</keyword>
<keyword evidence="9" id="KW-0418">Kinase</keyword>
<dbReference type="InterPro" id="IPR036097">
    <property type="entry name" value="HisK_dim/P_sf"/>
</dbReference>
<evidence type="ECO:0000313" key="18">
    <source>
        <dbReference type="EMBL" id="TLC99039.1"/>
    </source>
</evidence>
<keyword evidence="10" id="KW-0067">ATP-binding</keyword>
<comment type="subcellular location">
    <subcellularLocation>
        <location evidence="2">Cell membrane</location>
        <topology evidence="2">Multi-pass membrane protein</topology>
    </subcellularLocation>
</comment>
<dbReference type="InterPro" id="IPR050398">
    <property type="entry name" value="HssS/ArlS-like"/>
</dbReference>
<dbReference type="Gene3D" id="6.10.340.10">
    <property type="match status" value="1"/>
</dbReference>
<dbReference type="Pfam" id="PF00512">
    <property type="entry name" value="HisKA"/>
    <property type="match status" value="1"/>
</dbReference>
<evidence type="ECO:0000259" key="16">
    <source>
        <dbReference type="PROSITE" id="PS50109"/>
    </source>
</evidence>